<protein>
    <submittedName>
        <fullName evidence="6">C-type cytochrome</fullName>
    </submittedName>
</protein>
<evidence type="ECO:0000256" key="1">
    <source>
        <dbReference type="ARBA" id="ARBA00022617"/>
    </source>
</evidence>
<evidence type="ECO:0000313" key="6">
    <source>
        <dbReference type="EMBL" id="MFD0762385.1"/>
    </source>
</evidence>
<name>A0ABW2ZBK3_9FLAO</name>
<keyword evidence="1 4" id="KW-0349">Heme</keyword>
<keyword evidence="7" id="KW-1185">Reference proteome</keyword>
<evidence type="ECO:0000256" key="2">
    <source>
        <dbReference type="ARBA" id="ARBA00022723"/>
    </source>
</evidence>
<dbReference type="Proteomes" id="UP001597032">
    <property type="component" value="Unassembled WGS sequence"/>
</dbReference>
<dbReference type="PROSITE" id="PS51007">
    <property type="entry name" value="CYTC"/>
    <property type="match status" value="1"/>
</dbReference>
<accession>A0ABW2ZBK3</accession>
<dbReference type="Gene3D" id="1.10.760.10">
    <property type="entry name" value="Cytochrome c-like domain"/>
    <property type="match status" value="1"/>
</dbReference>
<organism evidence="6 7">
    <name type="scientific">Lutibacter aestuarii</name>
    <dbReference type="NCBI Taxonomy" id="861111"/>
    <lineage>
        <taxon>Bacteria</taxon>
        <taxon>Pseudomonadati</taxon>
        <taxon>Bacteroidota</taxon>
        <taxon>Flavobacteriia</taxon>
        <taxon>Flavobacteriales</taxon>
        <taxon>Flavobacteriaceae</taxon>
        <taxon>Lutibacter</taxon>
    </lineage>
</organism>
<dbReference type="InterPro" id="IPR036909">
    <property type="entry name" value="Cyt_c-like_dom_sf"/>
</dbReference>
<comment type="caution">
    <text evidence="6">The sequence shown here is derived from an EMBL/GenBank/DDBJ whole genome shotgun (WGS) entry which is preliminary data.</text>
</comment>
<evidence type="ECO:0000256" key="4">
    <source>
        <dbReference type="PROSITE-ProRule" id="PRU00433"/>
    </source>
</evidence>
<keyword evidence="2 4" id="KW-0479">Metal-binding</keyword>
<proteinExistence type="predicted"/>
<evidence type="ECO:0000313" key="7">
    <source>
        <dbReference type="Proteomes" id="UP001597032"/>
    </source>
</evidence>
<sequence>MKKSLLVLGLIALFVTSCGEKKKDEVKKEVETEVKAADKEVKEKIKSPADYIALGEKLFTEKTCTTCHQPDAKVIGPSIKEINKVYSEKGANLVAFLKGESEAIVDTDPGQVAIMKANLDGFVKDLTSEELAALAAYMASIK</sequence>
<dbReference type="RefSeq" id="WP_386782715.1">
    <property type="nucleotide sequence ID" value="NZ_JBHTIC010000008.1"/>
</dbReference>
<dbReference type="EMBL" id="JBHTIC010000008">
    <property type="protein sequence ID" value="MFD0762385.1"/>
    <property type="molecule type" value="Genomic_DNA"/>
</dbReference>
<dbReference type="Pfam" id="PF00034">
    <property type="entry name" value="Cytochrom_C"/>
    <property type="match status" value="1"/>
</dbReference>
<dbReference type="SUPFAM" id="SSF46626">
    <property type="entry name" value="Cytochrome c"/>
    <property type="match status" value="1"/>
</dbReference>
<dbReference type="PROSITE" id="PS51257">
    <property type="entry name" value="PROKAR_LIPOPROTEIN"/>
    <property type="match status" value="1"/>
</dbReference>
<evidence type="ECO:0000256" key="3">
    <source>
        <dbReference type="ARBA" id="ARBA00023004"/>
    </source>
</evidence>
<keyword evidence="3 4" id="KW-0408">Iron</keyword>
<gene>
    <name evidence="6" type="ORF">ACFQZW_09860</name>
</gene>
<reference evidence="7" key="1">
    <citation type="journal article" date="2019" name="Int. J. Syst. Evol. Microbiol.">
        <title>The Global Catalogue of Microorganisms (GCM) 10K type strain sequencing project: providing services to taxonomists for standard genome sequencing and annotation.</title>
        <authorList>
            <consortium name="The Broad Institute Genomics Platform"/>
            <consortium name="The Broad Institute Genome Sequencing Center for Infectious Disease"/>
            <person name="Wu L."/>
            <person name="Ma J."/>
        </authorList>
    </citation>
    <scope>NUCLEOTIDE SEQUENCE [LARGE SCALE GENOMIC DNA]</scope>
    <source>
        <strain evidence="7">CCUG 60022</strain>
    </source>
</reference>
<dbReference type="InterPro" id="IPR009056">
    <property type="entry name" value="Cyt_c-like_dom"/>
</dbReference>
<evidence type="ECO:0000259" key="5">
    <source>
        <dbReference type="PROSITE" id="PS51007"/>
    </source>
</evidence>
<feature type="domain" description="Cytochrome c" evidence="5">
    <location>
        <begin position="50"/>
        <end position="142"/>
    </location>
</feature>